<name>A0ABS2GCT7_9FIRM</name>
<dbReference type="Proteomes" id="UP000729290">
    <property type="component" value="Unassembled WGS sequence"/>
</dbReference>
<sequence length="246" mass="28053">MSEITKHIGSRVRFYRKNLGLSLDELADAIHKSKSTLSKYEAGNVVLDVDTLFDIARILNVPVEKLLDYKKPSAIEKAPFTARGFFNRAGNYYMYHLDASMNHIIRSVIEVKTPQEGEEEITAVFYNNVTDYDNLFNCHYYYSGEMAISDLYTNFSFHNQINPAEKVFISAVNSLKNENYTMGLVAGISSVYLVPTSFKAIFSHIQLEDDELILHALQFTKEDISAIKRNHSLLLTNVFSHFGKLK</sequence>
<reference evidence="3 4" key="1">
    <citation type="journal article" date="2021" name="Sci. Rep.">
        <title>The distribution of antibiotic resistance genes in chicken gut microbiota commensals.</title>
        <authorList>
            <person name="Juricova H."/>
            <person name="Matiasovicova J."/>
            <person name="Kubasova T."/>
            <person name="Cejkova D."/>
            <person name="Rychlik I."/>
        </authorList>
    </citation>
    <scope>NUCLEOTIDE SEQUENCE [LARGE SCALE GENOMIC DNA]</scope>
    <source>
        <strain evidence="3 4">An431b</strain>
    </source>
</reference>
<dbReference type="InterPro" id="IPR050807">
    <property type="entry name" value="TransReg_Diox_bact_type"/>
</dbReference>
<accession>A0ABS2GCT7</accession>
<gene>
    <name evidence="3" type="ORF">H9X83_09290</name>
</gene>
<dbReference type="SUPFAM" id="SSF47413">
    <property type="entry name" value="lambda repressor-like DNA-binding domains"/>
    <property type="match status" value="1"/>
</dbReference>
<evidence type="ECO:0000259" key="2">
    <source>
        <dbReference type="PROSITE" id="PS50943"/>
    </source>
</evidence>
<protein>
    <submittedName>
        <fullName evidence="3">Helix-turn-helix transcriptional regulator</fullName>
    </submittedName>
</protein>
<comment type="caution">
    <text evidence="3">The sequence shown here is derived from an EMBL/GenBank/DDBJ whole genome shotgun (WGS) entry which is preliminary data.</text>
</comment>
<dbReference type="EMBL" id="JACSNV010000012">
    <property type="protein sequence ID" value="MBM6878348.1"/>
    <property type="molecule type" value="Genomic_DNA"/>
</dbReference>
<feature type="domain" description="HTH cro/C1-type" evidence="2">
    <location>
        <begin position="12"/>
        <end position="66"/>
    </location>
</feature>
<dbReference type="PROSITE" id="PS50943">
    <property type="entry name" value="HTH_CROC1"/>
    <property type="match status" value="1"/>
</dbReference>
<evidence type="ECO:0000313" key="4">
    <source>
        <dbReference type="Proteomes" id="UP000729290"/>
    </source>
</evidence>
<dbReference type="PANTHER" id="PTHR46797">
    <property type="entry name" value="HTH-TYPE TRANSCRIPTIONAL REGULATOR"/>
    <property type="match status" value="1"/>
</dbReference>
<dbReference type="Pfam" id="PF01381">
    <property type="entry name" value="HTH_3"/>
    <property type="match status" value="1"/>
</dbReference>
<evidence type="ECO:0000313" key="3">
    <source>
        <dbReference type="EMBL" id="MBM6878348.1"/>
    </source>
</evidence>
<dbReference type="SMART" id="SM00530">
    <property type="entry name" value="HTH_XRE"/>
    <property type="match status" value="1"/>
</dbReference>
<organism evidence="3 4">
    <name type="scientific">Anaerotignum lactatifermentans</name>
    <dbReference type="NCBI Taxonomy" id="160404"/>
    <lineage>
        <taxon>Bacteria</taxon>
        <taxon>Bacillati</taxon>
        <taxon>Bacillota</taxon>
        <taxon>Clostridia</taxon>
        <taxon>Lachnospirales</taxon>
        <taxon>Anaerotignaceae</taxon>
        <taxon>Anaerotignum</taxon>
    </lineage>
</organism>
<evidence type="ECO:0000256" key="1">
    <source>
        <dbReference type="ARBA" id="ARBA00023125"/>
    </source>
</evidence>
<proteinExistence type="predicted"/>
<dbReference type="PANTHER" id="PTHR46797:SF1">
    <property type="entry name" value="METHYLPHOSPHONATE SYNTHASE"/>
    <property type="match status" value="1"/>
</dbReference>
<keyword evidence="1" id="KW-0238">DNA-binding</keyword>
<dbReference type="InterPro" id="IPR001387">
    <property type="entry name" value="Cro/C1-type_HTH"/>
</dbReference>
<dbReference type="CDD" id="cd00093">
    <property type="entry name" value="HTH_XRE"/>
    <property type="match status" value="1"/>
</dbReference>
<keyword evidence="4" id="KW-1185">Reference proteome</keyword>
<dbReference type="RefSeq" id="WP_205134099.1">
    <property type="nucleotide sequence ID" value="NZ_JACSNT010000012.1"/>
</dbReference>
<dbReference type="Gene3D" id="1.10.260.40">
    <property type="entry name" value="lambda repressor-like DNA-binding domains"/>
    <property type="match status" value="1"/>
</dbReference>
<dbReference type="InterPro" id="IPR010982">
    <property type="entry name" value="Lambda_DNA-bd_dom_sf"/>
</dbReference>